<keyword evidence="3" id="KW-1185">Reference proteome</keyword>
<sequence>MPESDWLESPWLELPESDAPAALNPAEGVRHPTASTSIDAVTTRFHEDFVRIHPPRKGATGPGANRLPMP</sequence>
<organism evidence="2 3">
    <name type="scientific">Corallococcus caeni</name>
    <dbReference type="NCBI Taxonomy" id="3082388"/>
    <lineage>
        <taxon>Bacteria</taxon>
        <taxon>Pseudomonadati</taxon>
        <taxon>Myxococcota</taxon>
        <taxon>Myxococcia</taxon>
        <taxon>Myxococcales</taxon>
        <taxon>Cystobacterineae</taxon>
        <taxon>Myxococcaceae</taxon>
        <taxon>Corallococcus</taxon>
    </lineage>
</organism>
<gene>
    <name evidence="2" type="ORF">ASNO1_34930</name>
</gene>
<dbReference type="Proteomes" id="UP001342631">
    <property type="component" value="Unassembled WGS sequence"/>
</dbReference>
<evidence type="ECO:0000256" key="1">
    <source>
        <dbReference type="SAM" id="MobiDB-lite"/>
    </source>
</evidence>
<accession>A0ABQ6QT92</accession>
<dbReference type="EMBL" id="BTTX01000003">
    <property type="protein sequence ID" value="GMU07240.1"/>
    <property type="molecule type" value="Genomic_DNA"/>
</dbReference>
<name>A0ABQ6QT92_9BACT</name>
<evidence type="ECO:0000313" key="3">
    <source>
        <dbReference type="Proteomes" id="UP001342631"/>
    </source>
</evidence>
<evidence type="ECO:0000313" key="2">
    <source>
        <dbReference type="EMBL" id="GMU07240.1"/>
    </source>
</evidence>
<protein>
    <submittedName>
        <fullName evidence="2">Uncharacterized protein</fullName>
    </submittedName>
</protein>
<reference evidence="2 3" key="1">
    <citation type="journal article" date="2024" name="Arch. Microbiol.">
        <title>Corallococcus caeni sp. nov., a novel myxobacterium isolated from activated sludge.</title>
        <authorList>
            <person name="Tomita S."/>
            <person name="Nakai R."/>
            <person name="Kuroda K."/>
            <person name="Kurashita H."/>
            <person name="Hatamoto M."/>
            <person name="Yamaguchi T."/>
            <person name="Narihiro T."/>
        </authorList>
    </citation>
    <scope>NUCLEOTIDE SEQUENCE [LARGE SCALE GENOMIC DNA]</scope>
    <source>
        <strain evidence="2 3">NO1</strain>
    </source>
</reference>
<comment type="caution">
    <text evidence="2">The sequence shown here is derived from an EMBL/GenBank/DDBJ whole genome shotgun (WGS) entry which is preliminary data.</text>
</comment>
<feature type="region of interest" description="Disordered" evidence="1">
    <location>
        <begin position="50"/>
        <end position="70"/>
    </location>
</feature>
<proteinExistence type="predicted"/>